<protein>
    <submittedName>
        <fullName evidence="6">HTH-type transcriptional regulator PecT</fullName>
    </submittedName>
</protein>
<dbReference type="Proteomes" id="UP000006180">
    <property type="component" value="Chromosome"/>
</dbReference>
<dbReference type="InterPro" id="IPR036388">
    <property type="entry name" value="WH-like_DNA-bd_sf"/>
</dbReference>
<dbReference type="Pfam" id="PF03466">
    <property type="entry name" value="LysR_substrate"/>
    <property type="match status" value="1"/>
</dbReference>
<dbReference type="InterPro" id="IPR000847">
    <property type="entry name" value="LysR_HTH_N"/>
</dbReference>
<sequence>MPRFARQIGVRGRGDGDVDDRHKNSFLGWVRRRGKLVIFITSEKSNCSAEIILHYRTMRMIDPELLRTFLAFAEGGSLARAAEAVNRSPSAVTAQMQRLEAQVGEPLLAPAGRGRSLTPTGEEFVAHARRILDAHRDAWLSLKGARADGRVVLGSTQDFADTTLPALLRRFARSHPRVRLDLRIGRTKELTAAYEQGQIDILLAMRQTSSADELLILREAMIWLSSEHRMTSANTDLALAVLDPPCGFRTAAISTLEAINRPFRIAATSPSLSGLRAAVLSGIAITVRTDRFLGTGIVPAPRQLDLPALPIAEFSLRLRLNAEQVSVDLAALLADELPRLPTGA</sequence>
<dbReference type="PANTHER" id="PTHR30579">
    <property type="entry name" value="TRANSCRIPTIONAL REGULATOR"/>
    <property type="match status" value="1"/>
</dbReference>
<dbReference type="KEGG" id="sfd:USDA257_c42430"/>
<dbReference type="PANTHER" id="PTHR30579:SF7">
    <property type="entry name" value="HTH-TYPE TRANSCRIPTIONAL REGULATOR LRHA-RELATED"/>
    <property type="match status" value="1"/>
</dbReference>
<keyword evidence="4" id="KW-0804">Transcription</keyword>
<dbReference type="AlphaFoldDB" id="I3XA76"/>
<dbReference type="Gene3D" id="3.40.190.10">
    <property type="entry name" value="Periplasmic binding protein-like II"/>
    <property type="match status" value="2"/>
</dbReference>
<dbReference type="Gene3D" id="1.10.10.10">
    <property type="entry name" value="Winged helix-like DNA-binding domain superfamily/Winged helix DNA-binding domain"/>
    <property type="match status" value="1"/>
</dbReference>
<dbReference type="SUPFAM" id="SSF46785">
    <property type="entry name" value="Winged helix' DNA-binding domain"/>
    <property type="match status" value="1"/>
</dbReference>
<evidence type="ECO:0000313" key="7">
    <source>
        <dbReference type="Proteomes" id="UP000006180"/>
    </source>
</evidence>
<proteinExistence type="inferred from homology"/>
<dbReference type="HOGENOM" id="CLU_039613_1_4_5"/>
<name>I3XA76_SINF2</name>
<organism evidence="6 7">
    <name type="scientific">Sinorhizobium fredii (strain USDA 257)</name>
    <dbReference type="NCBI Taxonomy" id="1185652"/>
    <lineage>
        <taxon>Bacteria</taxon>
        <taxon>Pseudomonadati</taxon>
        <taxon>Pseudomonadota</taxon>
        <taxon>Alphaproteobacteria</taxon>
        <taxon>Hyphomicrobiales</taxon>
        <taxon>Rhizobiaceae</taxon>
        <taxon>Sinorhizobium/Ensifer group</taxon>
        <taxon>Sinorhizobium</taxon>
    </lineage>
</organism>
<accession>I3XA76</accession>
<dbReference type="GO" id="GO:0003700">
    <property type="term" value="F:DNA-binding transcription factor activity"/>
    <property type="evidence" value="ECO:0007669"/>
    <property type="project" value="InterPro"/>
</dbReference>
<dbReference type="Pfam" id="PF00126">
    <property type="entry name" value="HTH_1"/>
    <property type="match status" value="1"/>
</dbReference>
<evidence type="ECO:0000256" key="2">
    <source>
        <dbReference type="ARBA" id="ARBA00023015"/>
    </source>
</evidence>
<evidence type="ECO:0000256" key="1">
    <source>
        <dbReference type="ARBA" id="ARBA00009437"/>
    </source>
</evidence>
<evidence type="ECO:0000313" key="6">
    <source>
        <dbReference type="EMBL" id="AFL52782.1"/>
    </source>
</evidence>
<dbReference type="InterPro" id="IPR005119">
    <property type="entry name" value="LysR_subst-bd"/>
</dbReference>
<dbReference type="SUPFAM" id="SSF53850">
    <property type="entry name" value="Periplasmic binding protein-like II"/>
    <property type="match status" value="1"/>
</dbReference>
<gene>
    <name evidence="6" type="primary">pecT</name>
    <name evidence="6" type="ORF">USDA257_c42430</name>
</gene>
<dbReference type="EMBL" id="CP003563">
    <property type="protein sequence ID" value="AFL52782.1"/>
    <property type="molecule type" value="Genomic_DNA"/>
</dbReference>
<reference evidence="6 7" key="1">
    <citation type="journal article" date="2012" name="J. Bacteriol.">
        <title>Complete genome sequence of the broad-host-range strain Sinorhizobium fredii USDA257.</title>
        <authorList>
            <person name="Schuldes J."/>
            <person name="Rodriguez Orbegoso M."/>
            <person name="Schmeisser C."/>
            <person name="Krishnan H.B."/>
            <person name="Daniel R."/>
            <person name="Streit W.R."/>
        </authorList>
    </citation>
    <scope>NUCLEOTIDE SEQUENCE [LARGE SCALE GENOMIC DNA]</scope>
    <source>
        <strain evidence="6 7">USDA 257</strain>
    </source>
</reference>
<keyword evidence="2" id="KW-0805">Transcription regulation</keyword>
<dbReference type="GO" id="GO:0003677">
    <property type="term" value="F:DNA binding"/>
    <property type="evidence" value="ECO:0007669"/>
    <property type="project" value="UniProtKB-KW"/>
</dbReference>
<dbReference type="PROSITE" id="PS50931">
    <property type="entry name" value="HTH_LYSR"/>
    <property type="match status" value="1"/>
</dbReference>
<dbReference type="InterPro" id="IPR050176">
    <property type="entry name" value="LTTR"/>
</dbReference>
<feature type="domain" description="HTH lysR-type" evidence="5">
    <location>
        <begin position="61"/>
        <end position="118"/>
    </location>
</feature>
<dbReference type="InterPro" id="IPR036390">
    <property type="entry name" value="WH_DNA-bd_sf"/>
</dbReference>
<evidence type="ECO:0000256" key="4">
    <source>
        <dbReference type="ARBA" id="ARBA00023163"/>
    </source>
</evidence>
<keyword evidence="3" id="KW-0238">DNA-binding</keyword>
<dbReference type="STRING" id="1185652.USDA257_c42430"/>
<comment type="similarity">
    <text evidence="1">Belongs to the LysR transcriptional regulatory family.</text>
</comment>
<dbReference type="eggNOG" id="COG0583">
    <property type="taxonomic scope" value="Bacteria"/>
</dbReference>
<dbReference type="PATRIC" id="fig|1185652.3.peg.4409"/>
<evidence type="ECO:0000259" key="5">
    <source>
        <dbReference type="PROSITE" id="PS50931"/>
    </source>
</evidence>
<evidence type="ECO:0000256" key="3">
    <source>
        <dbReference type="ARBA" id="ARBA00023125"/>
    </source>
</evidence>